<reference evidence="2 3" key="1">
    <citation type="submission" date="2019-08" db="EMBL/GenBank/DDBJ databases">
        <title>Bacillus genomes from the desert of Cuatro Cienegas, Coahuila.</title>
        <authorList>
            <person name="Olmedo-Alvarez G."/>
        </authorList>
    </citation>
    <scope>NUCLEOTIDE SEQUENCE [LARGE SCALE GENOMIC DNA]</scope>
    <source>
        <strain evidence="2 3">CH40_1T</strain>
    </source>
</reference>
<gene>
    <name evidence="2" type="ORF">FZC79_10515</name>
</gene>
<dbReference type="Proteomes" id="UP000323317">
    <property type="component" value="Unassembled WGS sequence"/>
</dbReference>
<evidence type="ECO:0000313" key="3">
    <source>
        <dbReference type="Proteomes" id="UP000323317"/>
    </source>
</evidence>
<evidence type="ECO:0000256" key="1">
    <source>
        <dbReference type="SAM" id="Coils"/>
    </source>
</evidence>
<keyword evidence="1" id="KW-0175">Coiled coil</keyword>
<proteinExistence type="predicted"/>
<dbReference type="RefSeq" id="WP_148946768.1">
    <property type="nucleotide sequence ID" value="NZ_VTEH01000006.1"/>
</dbReference>
<name>A0A5D4KE13_9BACI</name>
<accession>A0A5D4KE13</accession>
<dbReference type="EMBL" id="VTEH01000006">
    <property type="protein sequence ID" value="TYR75591.1"/>
    <property type="molecule type" value="Genomic_DNA"/>
</dbReference>
<organism evidence="2 3">
    <name type="scientific">Rossellomorea vietnamensis</name>
    <dbReference type="NCBI Taxonomy" id="218284"/>
    <lineage>
        <taxon>Bacteria</taxon>
        <taxon>Bacillati</taxon>
        <taxon>Bacillota</taxon>
        <taxon>Bacilli</taxon>
        <taxon>Bacillales</taxon>
        <taxon>Bacillaceae</taxon>
        <taxon>Rossellomorea</taxon>
    </lineage>
</organism>
<protein>
    <submittedName>
        <fullName evidence="2">Uncharacterized protein</fullName>
    </submittedName>
</protein>
<evidence type="ECO:0000313" key="2">
    <source>
        <dbReference type="EMBL" id="TYR75591.1"/>
    </source>
</evidence>
<sequence length="130" mass="15467">MNGDDNMDKIVQDHEQRLIQNEHEIKELKANQTEFTNQMRDLKYNQEHTQNSVIKLENSVLKANGEQKELLNKLIDNMIDTNKENRVNEFDLQKSEHELKKEAQKNRWDLTLKIVQSGGILFLLVEYFIR</sequence>
<comment type="caution">
    <text evidence="2">The sequence shown here is derived from an EMBL/GenBank/DDBJ whole genome shotgun (WGS) entry which is preliminary data.</text>
</comment>
<feature type="coiled-coil region" evidence="1">
    <location>
        <begin position="11"/>
        <end position="45"/>
    </location>
</feature>
<dbReference type="AlphaFoldDB" id="A0A5D4KE13"/>